<name>A0AC35TWQ0_9BILA</name>
<evidence type="ECO:0000313" key="2">
    <source>
        <dbReference type="WBParaSite" id="RSKR_0000510400.1"/>
    </source>
</evidence>
<reference evidence="2" key="1">
    <citation type="submission" date="2016-11" db="UniProtKB">
        <authorList>
            <consortium name="WormBaseParasite"/>
        </authorList>
    </citation>
    <scope>IDENTIFICATION</scope>
    <source>
        <strain evidence="2">KR3021</strain>
    </source>
</reference>
<evidence type="ECO:0000313" key="1">
    <source>
        <dbReference type="Proteomes" id="UP000095286"/>
    </source>
</evidence>
<dbReference type="Proteomes" id="UP000095286">
    <property type="component" value="Unplaced"/>
</dbReference>
<protein>
    <submittedName>
        <fullName evidence="2">S1 motif domain-containing protein</fullName>
    </submittedName>
</protein>
<organism evidence="1 2">
    <name type="scientific">Rhabditophanes sp. KR3021</name>
    <dbReference type="NCBI Taxonomy" id="114890"/>
    <lineage>
        <taxon>Eukaryota</taxon>
        <taxon>Metazoa</taxon>
        <taxon>Ecdysozoa</taxon>
        <taxon>Nematoda</taxon>
        <taxon>Chromadorea</taxon>
        <taxon>Rhabditida</taxon>
        <taxon>Tylenchina</taxon>
        <taxon>Panagrolaimomorpha</taxon>
        <taxon>Strongyloidoidea</taxon>
        <taxon>Alloionematidae</taxon>
        <taxon>Rhabditophanes</taxon>
    </lineage>
</organism>
<accession>A0AC35TWQ0</accession>
<proteinExistence type="predicted"/>
<sequence length="81" mass="9573">MNQNYQVRSEYLRALELFKNKEVVVRLLDRSVVEGRFVGMRPNSDHFIVDKITTTNFMYENVCLRSSDVVSIKVKMELEKD</sequence>
<dbReference type="WBParaSite" id="RSKR_0000510400.1">
    <property type="protein sequence ID" value="RSKR_0000510400.1"/>
    <property type="gene ID" value="RSKR_0000510400"/>
</dbReference>